<dbReference type="Proteomes" id="UP000576082">
    <property type="component" value="Unassembled WGS sequence"/>
</dbReference>
<keyword evidence="1" id="KW-0175">Coiled coil</keyword>
<dbReference type="RefSeq" id="WP_169661234.1">
    <property type="nucleotide sequence ID" value="NZ_JABANE010000408.1"/>
</dbReference>
<evidence type="ECO:0000313" key="2">
    <source>
        <dbReference type="EMBL" id="NME73135.1"/>
    </source>
</evidence>
<evidence type="ECO:0000313" key="3">
    <source>
        <dbReference type="Proteomes" id="UP000576082"/>
    </source>
</evidence>
<proteinExistence type="predicted"/>
<accession>A0A7X9XDT4</accession>
<name>A0A7X9XDT4_9BACT</name>
<feature type="coiled-coil region" evidence="1">
    <location>
        <begin position="4"/>
        <end position="31"/>
    </location>
</feature>
<protein>
    <submittedName>
        <fullName evidence="2">Uncharacterized protein</fullName>
    </submittedName>
</protein>
<feature type="non-terminal residue" evidence="2">
    <location>
        <position position="1"/>
    </location>
</feature>
<dbReference type="EMBL" id="JABANE010000408">
    <property type="protein sequence ID" value="NME73135.1"/>
    <property type="molecule type" value="Genomic_DNA"/>
</dbReference>
<organism evidence="2 3">
    <name type="scientific">Flammeovirga aprica JL-4</name>
    <dbReference type="NCBI Taxonomy" id="694437"/>
    <lineage>
        <taxon>Bacteria</taxon>
        <taxon>Pseudomonadati</taxon>
        <taxon>Bacteroidota</taxon>
        <taxon>Cytophagia</taxon>
        <taxon>Cytophagales</taxon>
        <taxon>Flammeovirgaceae</taxon>
        <taxon>Flammeovirga</taxon>
    </lineage>
</organism>
<gene>
    <name evidence="2" type="ORF">HHU12_34645</name>
</gene>
<feature type="non-terminal residue" evidence="2">
    <location>
        <position position="193"/>
    </location>
</feature>
<reference evidence="2 3" key="1">
    <citation type="submission" date="2020-04" db="EMBL/GenBank/DDBJ databases">
        <title>Flammeovirga sp. SR4, a novel species isolated from seawater.</title>
        <authorList>
            <person name="Wang X."/>
        </authorList>
    </citation>
    <scope>NUCLEOTIDE SEQUENCE [LARGE SCALE GENOMIC DNA]</scope>
    <source>
        <strain evidence="2 3">ATCC 23126</strain>
    </source>
</reference>
<comment type="caution">
    <text evidence="2">The sequence shown here is derived from an EMBL/GenBank/DDBJ whole genome shotgun (WGS) entry which is preliminary data.</text>
</comment>
<evidence type="ECO:0000256" key="1">
    <source>
        <dbReference type="SAM" id="Coils"/>
    </source>
</evidence>
<sequence length="193" mass="22312">EGYFEKVNALLEKQIEENNRLLEEGREEEMNFVVDAYPLFAENTERLLKDVRKDKYKFLNDYDENLINDRLLAFYNSNPVDQIKPYLVLIPAYPLKIIEKDNLSKNDVEAELLSPSYKVNTENDKGFVSILTLSGQIQITTDDKIAVTPVTFFDPNSTLLDFLIGQKGYKENEKLKLIDDANKEITKRIPGIQ</sequence>
<dbReference type="AlphaFoldDB" id="A0A7X9XDT4"/>
<keyword evidence="3" id="KW-1185">Reference proteome</keyword>